<gene>
    <name evidence="1" type="ORF">JKG68_24420</name>
</gene>
<dbReference type="RefSeq" id="WP_202063940.1">
    <property type="nucleotide sequence ID" value="NZ_JAEQMY010000062.1"/>
</dbReference>
<evidence type="ECO:0008006" key="3">
    <source>
        <dbReference type="Google" id="ProtNLM"/>
    </source>
</evidence>
<name>A0A937CZU2_9HYPH</name>
<dbReference type="Gene3D" id="1.10.3230.30">
    <property type="entry name" value="Phage gp6-like head-tail connector protein"/>
    <property type="match status" value="1"/>
</dbReference>
<dbReference type="CDD" id="cd08054">
    <property type="entry name" value="gp6"/>
    <property type="match status" value="1"/>
</dbReference>
<comment type="caution">
    <text evidence="1">The sequence shown here is derived from an EMBL/GenBank/DDBJ whole genome shotgun (WGS) entry which is preliminary data.</text>
</comment>
<reference evidence="1" key="1">
    <citation type="submission" date="2021-01" db="EMBL/GenBank/DDBJ databases">
        <title>Microvirga sp.</title>
        <authorList>
            <person name="Kim M.K."/>
        </authorList>
    </citation>
    <scope>NUCLEOTIDE SEQUENCE</scope>
    <source>
        <strain evidence="1">5420S-16</strain>
    </source>
</reference>
<evidence type="ECO:0000313" key="1">
    <source>
        <dbReference type="EMBL" id="MBL0407084.1"/>
    </source>
</evidence>
<dbReference type="Proteomes" id="UP000605848">
    <property type="component" value="Unassembled WGS sequence"/>
</dbReference>
<keyword evidence="2" id="KW-1185">Reference proteome</keyword>
<dbReference type="InterPro" id="IPR011738">
    <property type="entry name" value="Phage_CHP"/>
</dbReference>
<accession>A0A937CZU2</accession>
<dbReference type="AlphaFoldDB" id="A0A937CZU2"/>
<dbReference type="NCBIfam" id="TIGR02215">
    <property type="entry name" value="phage_chp_gp8"/>
    <property type="match status" value="1"/>
</dbReference>
<proteinExistence type="predicted"/>
<protein>
    <recommendedName>
        <fullName evidence="3">Phage gp6-like head-tail connector protein</fullName>
    </recommendedName>
</protein>
<dbReference type="EMBL" id="JAEQMY010000062">
    <property type="protein sequence ID" value="MBL0407084.1"/>
    <property type="molecule type" value="Genomic_DNA"/>
</dbReference>
<evidence type="ECO:0000313" key="2">
    <source>
        <dbReference type="Proteomes" id="UP000605848"/>
    </source>
</evidence>
<sequence>MIPIFVDGPAVEPVTLSDMKAYLRADDDPAQDDLIAGLVKAARLMVEASSRRILIAQRWRVVLDRWPPGGTIMLPLSPVMSIDALRVANADGTATEVPPEAYESDLLGDPPRVVVSGAPEPGRPRHGISIELRAGYGTSPEAVPATLKLAIRILVAHWFEHRGDVAGEQILPPEAFALVAPFQRARL</sequence>
<organism evidence="1 2">
    <name type="scientific">Microvirga aerilata</name>
    <dbReference type="NCBI Taxonomy" id="670292"/>
    <lineage>
        <taxon>Bacteria</taxon>
        <taxon>Pseudomonadati</taxon>
        <taxon>Pseudomonadota</taxon>
        <taxon>Alphaproteobacteria</taxon>
        <taxon>Hyphomicrobiales</taxon>
        <taxon>Methylobacteriaceae</taxon>
        <taxon>Microvirga</taxon>
    </lineage>
</organism>